<name>A0ABX7Q8Y5_9FLAO</name>
<evidence type="ECO:0000259" key="1">
    <source>
        <dbReference type="Pfam" id="PF00535"/>
    </source>
</evidence>
<dbReference type="RefSeq" id="WP_207294714.1">
    <property type="nucleotide sequence ID" value="NZ_CP071448.1"/>
</dbReference>
<evidence type="ECO:0000313" key="2">
    <source>
        <dbReference type="EMBL" id="QSW87485.1"/>
    </source>
</evidence>
<proteinExistence type="predicted"/>
<protein>
    <submittedName>
        <fullName evidence="2">Glycosyltransferase family 2 protein</fullName>
    </submittedName>
</protein>
<dbReference type="EMBL" id="CP071448">
    <property type="protein sequence ID" value="QSW87485.1"/>
    <property type="molecule type" value="Genomic_DNA"/>
</dbReference>
<sequence>MSAKSNVTVIIPCYNDGLYIMQALNSVLNQTVKADKIIIVDDGSNQETKKVLEKIKNDEVTIIYQENQGVCKARNNAIQLAETDYILNLDADDYFEPTFIEKAIDILNHNQEIAVVGCLVKTLTNNRIDTEIKKPLGGVVKDFIVKNNGIASSLFRKQCWEQVSGYDENMKNGYEDWEFWIAILKHNWKMHIIQEPLFVYRIKPQSRDQKAAAQHDFNLKKYIFLKHKELFEEHFEFYALELLRQNSIFRTNKNKHKNSIDFKIGNAIFEPIRFLKKIIKK</sequence>
<dbReference type="Proteomes" id="UP000663440">
    <property type="component" value="Chromosome"/>
</dbReference>
<dbReference type="InterPro" id="IPR050834">
    <property type="entry name" value="Glycosyltransf_2"/>
</dbReference>
<evidence type="ECO:0000313" key="3">
    <source>
        <dbReference type="Proteomes" id="UP000663440"/>
    </source>
</evidence>
<dbReference type="PANTHER" id="PTHR43685:SF2">
    <property type="entry name" value="GLYCOSYLTRANSFERASE 2-LIKE DOMAIN-CONTAINING PROTEIN"/>
    <property type="match status" value="1"/>
</dbReference>
<organism evidence="2 3">
    <name type="scientific">Flavobacterium endoglycinae</name>
    <dbReference type="NCBI Taxonomy" id="2816357"/>
    <lineage>
        <taxon>Bacteria</taxon>
        <taxon>Pseudomonadati</taxon>
        <taxon>Bacteroidota</taxon>
        <taxon>Flavobacteriia</taxon>
        <taxon>Flavobacteriales</taxon>
        <taxon>Flavobacteriaceae</taxon>
        <taxon>Flavobacterium</taxon>
    </lineage>
</organism>
<feature type="domain" description="Glycosyltransferase 2-like" evidence="1">
    <location>
        <begin position="8"/>
        <end position="131"/>
    </location>
</feature>
<dbReference type="CDD" id="cd00761">
    <property type="entry name" value="Glyco_tranf_GTA_type"/>
    <property type="match status" value="1"/>
</dbReference>
<dbReference type="PANTHER" id="PTHR43685">
    <property type="entry name" value="GLYCOSYLTRANSFERASE"/>
    <property type="match status" value="1"/>
</dbReference>
<dbReference type="InterPro" id="IPR001173">
    <property type="entry name" value="Glyco_trans_2-like"/>
</dbReference>
<dbReference type="InterPro" id="IPR029044">
    <property type="entry name" value="Nucleotide-diphossugar_trans"/>
</dbReference>
<reference evidence="2 3" key="1">
    <citation type="submission" date="2021-03" db="EMBL/GenBank/DDBJ databases">
        <title>Flavobacterium kribbensis sp. nov, an endophytic bacteria, isolated from soybean.</title>
        <authorList>
            <person name="Lee J."/>
            <person name="Seo J."/>
        </authorList>
    </citation>
    <scope>NUCLEOTIDE SEQUENCE [LARGE SCALE GENOMIC DNA]</scope>
    <source>
        <strain evidence="2 3">BB8</strain>
    </source>
</reference>
<gene>
    <name evidence="2" type="ORF">J0383_14440</name>
</gene>
<keyword evidence="3" id="KW-1185">Reference proteome</keyword>
<accession>A0ABX7Q8Y5</accession>
<dbReference type="SUPFAM" id="SSF53448">
    <property type="entry name" value="Nucleotide-diphospho-sugar transferases"/>
    <property type="match status" value="1"/>
</dbReference>
<dbReference type="Gene3D" id="3.90.550.10">
    <property type="entry name" value="Spore Coat Polysaccharide Biosynthesis Protein SpsA, Chain A"/>
    <property type="match status" value="1"/>
</dbReference>
<dbReference type="Pfam" id="PF00535">
    <property type="entry name" value="Glycos_transf_2"/>
    <property type="match status" value="1"/>
</dbReference>